<dbReference type="Proteomes" id="UP001165041">
    <property type="component" value="Unassembled WGS sequence"/>
</dbReference>
<accession>A0A9W6V637</accession>
<proteinExistence type="predicted"/>
<name>A0A9W6V637_9ACTN</name>
<gene>
    <name evidence="1" type="ORF">Kpho02_72100</name>
</gene>
<dbReference type="AlphaFoldDB" id="A0A9W6V637"/>
<organism evidence="1 2">
    <name type="scientific">Kitasatospora phosalacinea</name>
    <dbReference type="NCBI Taxonomy" id="2065"/>
    <lineage>
        <taxon>Bacteria</taxon>
        <taxon>Bacillati</taxon>
        <taxon>Actinomycetota</taxon>
        <taxon>Actinomycetes</taxon>
        <taxon>Kitasatosporales</taxon>
        <taxon>Streptomycetaceae</taxon>
        <taxon>Kitasatospora</taxon>
    </lineage>
</organism>
<protein>
    <submittedName>
        <fullName evidence="1">Uncharacterized protein</fullName>
    </submittedName>
</protein>
<comment type="caution">
    <text evidence="1">The sequence shown here is derived from an EMBL/GenBank/DDBJ whole genome shotgun (WGS) entry which is preliminary data.</text>
</comment>
<reference evidence="1" key="1">
    <citation type="submission" date="2023-02" db="EMBL/GenBank/DDBJ databases">
        <title>Kitasatospora phosalacinea NBRC 14627.</title>
        <authorList>
            <person name="Ichikawa N."/>
            <person name="Sato H."/>
            <person name="Tonouchi N."/>
        </authorList>
    </citation>
    <scope>NUCLEOTIDE SEQUENCE</scope>
    <source>
        <strain evidence="1">NBRC 14627</strain>
    </source>
</reference>
<evidence type="ECO:0000313" key="1">
    <source>
        <dbReference type="EMBL" id="GLW74913.1"/>
    </source>
</evidence>
<dbReference type="EMBL" id="BSSA01000041">
    <property type="protein sequence ID" value="GLW74913.1"/>
    <property type="molecule type" value="Genomic_DNA"/>
</dbReference>
<evidence type="ECO:0000313" key="2">
    <source>
        <dbReference type="Proteomes" id="UP001165041"/>
    </source>
</evidence>
<sequence length="55" mass="5612">MVAVSEGVVRTGVAEVDGALDRLGEADGVGAERCAEVYEDVHARLAATLAALDRG</sequence>